<dbReference type="GeneID" id="85436978"/>
<sequence length="153" mass="16969">MLKRKGYEVAGWREEAGGQIGARTMVNDRGGESSDEYEVGQTRQEMNGKWWFLAQPVASSRTCQGQKICRSVWPVWSPFVLSLSEVVSCNEAQERKRGAQRLPRDQSPGCRLVLKTVWAGLVAAPWGRGGVAFHRPPGSEGARKKRQASKPSL</sequence>
<evidence type="ECO:0000256" key="1">
    <source>
        <dbReference type="SAM" id="MobiDB-lite"/>
    </source>
</evidence>
<reference evidence="2" key="1">
    <citation type="submission" date="2021-06" db="EMBL/GenBank/DDBJ databases">
        <title>Comparative genomics, transcriptomics and evolutionary studies reveal genomic signatures of adaptation to plant cell wall in hemibiotrophic fungi.</title>
        <authorList>
            <consortium name="DOE Joint Genome Institute"/>
            <person name="Baroncelli R."/>
            <person name="Diaz J.F."/>
            <person name="Benocci T."/>
            <person name="Peng M."/>
            <person name="Battaglia E."/>
            <person name="Haridas S."/>
            <person name="Andreopoulos W."/>
            <person name="Labutti K."/>
            <person name="Pangilinan J."/>
            <person name="Floch G.L."/>
            <person name="Makela M.R."/>
            <person name="Henrissat B."/>
            <person name="Grigoriev I.V."/>
            <person name="Crouch J.A."/>
            <person name="De Vries R.P."/>
            <person name="Sukno S.A."/>
            <person name="Thon M.R."/>
        </authorList>
    </citation>
    <scope>NUCLEOTIDE SEQUENCE</scope>
    <source>
        <strain evidence="2">CBS 125086</strain>
    </source>
</reference>
<dbReference type="Proteomes" id="UP001230504">
    <property type="component" value="Unassembled WGS sequence"/>
</dbReference>
<gene>
    <name evidence="2" type="ORF">LY79DRAFT_361008</name>
</gene>
<feature type="compositionally biased region" description="Basic residues" evidence="1">
    <location>
        <begin position="143"/>
        <end position="153"/>
    </location>
</feature>
<evidence type="ECO:0000313" key="3">
    <source>
        <dbReference type="Proteomes" id="UP001230504"/>
    </source>
</evidence>
<dbReference type="RefSeq" id="XP_060410257.1">
    <property type="nucleotide sequence ID" value="XM_060552738.1"/>
</dbReference>
<proteinExistence type="predicted"/>
<comment type="caution">
    <text evidence="2">The sequence shown here is derived from an EMBL/GenBank/DDBJ whole genome shotgun (WGS) entry which is preliminary data.</text>
</comment>
<evidence type="ECO:0000313" key="2">
    <source>
        <dbReference type="EMBL" id="KAK1574772.1"/>
    </source>
</evidence>
<feature type="region of interest" description="Disordered" evidence="1">
    <location>
        <begin position="133"/>
        <end position="153"/>
    </location>
</feature>
<organism evidence="2 3">
    <name type="scientific">Colletotrichum navitas</name>
    <dbReference type="NCBI Taxonomy" id="681940"/>
    <lineage>
        <taxon>Eukaryota</taxon>
        <taxon>Fungi</taxon>
        <taxon>Dikarya</taxon>
        <taxon>Ascomycota</taxon>
        <taxon>Pezizomycotina</taxon>
        <taxon>Sordariomycetes</taxon>
        <taxon>Hypocreomycetidae</taxon>
        <taxon>Glomerellales</taxon>
        <taxon>Glomerellaceae</taxon>
        <taxon>Colletotrichum</taxon>
        <taxon>Colletotrichum graminicola species complex</taxon>
    </lineage>
</organism>
<dbReference type="AlphaFoldDB" id="A0AAD8PR57"/>
<keyword evidence="3" id="KW-1185">Reference proteome</keyword>
<protein>
    <submittedName>
        <fullName evidence="2">Uncharacterized protein</fullName>
    </submittedName>
</protein>
<accession>A0AAD8PR57</accession>
<dbReference type="EMBL" id="JAHLJV010000071">
    <property type="protein sequence ID" value="KAK1574772.1"/>
    <property type="molecule type" value="Genomic_DNA"/>
</dbReference>
<name>A0AAD8PR57_9PEZI</name>